<feature type="compositionally biased region" description="Basic residues" evidence="1">
    <location>
        <begin position="114"/>
        <end position="136"/>
    </location>
</feature>
<evidence type="ECO:0000313" key="3">
    <source>
        <dbReference type="Proteomes" id="UP001295444"/>
    </source>
</evidence>
<proteinExistence type="predicted"/>
<feature type="non-terminal residue" evidence="2">
    <location>
        <position position="1"/>
    </location>
</feature>
<organism evidence="2 3">
    <name type="scientific">Pelobates cultripes</name>
    <name type="common">Western spadefoot toad</name>
    <dbReference type="NCBI Taxonomy" id="61616"/>
    <lineage>
        <taxon>Eukaryota</taxon>
        <taxon>Metazoa</taxon>
        <taxon>Chordata</taxon>
        <taxon>Craniata</taxon>
        <taxon>Vertebrata</taxon>
        <taxon>Euteleostomi</taxon>
        <taxon>Amphibia</taxon>
        <taxon>Batrachia</taxon>
        <taxon>Anura</taxon>
        <taxon>Pelobatoidea</taxon>
        <taxon>Pelobatidae</taxon>
        <taxon>Pelobates</taxon>
    </lineage>
</organism>
<evidence type="ECO:0000256" key="1">
    <source>
        <dbReference type="SAM" id="MobiDB-lite"/>
    </source>
</evidence>
<protein>
    <submittedName>
        <fullName evidence="2">Uncharacterized protein</fullName>
    </submittedName>
</protein>
<dbReference type="Proteomes" id="UP001295444">
    <property type="component" value="Chromosome 06"/>
</dbReference>
<sequence length="136" mass="15275">NYHLPGALLVPLPPPVGRGGHPGPHRAGYRFCISPGRPEAVGERLPRGLIKMADCCTATSLTETVTPLRRHTHNLSCYHRRSLRALEPPHSDTGTCMLRDDSQHYYHVPVSKRQYPKRTPGHIRPSKLHPRSVLKE</sequence>
<dbReference type="AlphaFoldDB" id="A0AAD1WE64"/>
<gene>
    <name evidence="2" type="ORF">PECUL_23A059485</name>
</gene>
<dbReference type="EMBL" id="OW240917">
    <property type="protein sequence ID" value="CAH2300968.1"/>
    <property type="molecule type" value="Genomic_DNA"/>
</dbReference>
<keyword evidence="3" id="KW-1185">Reference proteome</keyword>
<evidence type="ECO:0000313" key="2">
    <source>
        <dbReference type="EMBL" id="CAH2300968.1"/>
    </source>
</evidence>
<reference evidence="2" key="1">
    <citation type="submission" date="2022-03" db="EMBL/GenBank/DDBJ databases">
        <authorList>
            <person name="Alioto T."/>
            <person name="Alioto T."/>
            <person name="Gomez Garrido J."/>
        </authorList>
    </citation>
    <scope>NUCLEOTIDE SEQUENCE</scope>
</reference>
<accession>A0AAD1WE64</accession>
<feature type="region of interest" description="Disordered" evidence="1">
    <location>
        <begin position="112"/>
        <end position="136"/>
    </location>
</feature>
<name>A0AAD1WE64_PELCU</name>